<keyword evidence="1" id="KW-0808">Transferase</keyword>
<dbReference type="Gene3D" id="3.30.30.40">
    <property type="match status" value="1"/>
</dbReference>
<dbReference type="PANTHER" id="PTHR43293">
    <property type="entry name" value="ACETATE COA-TRANSFERASE YDIF"/>
    <property type="match status" value="1"/>
</dbReference>
<evidence type="ECO:0000313" key="2">
    <source>
        <dbReference type="Proteomes" id="UP001242480"/>
    </source>
</evidence>
<comment type="caution">
    <text evidence="1">The sequence shown here is derived from an EMBL/GenBank/DDBJ whole genome shotgun (WGS) entry which is preliminary data.</text>
</comment>
<dbReference type="Pfam" id="PF01144">
    <property type="entry name" value="CoA_trans"/>
    <property type="match status" value="2"/>
</dbReference>
<dbReference type="InterPro" id="IPR004165">
    <property type="entry name" value="CoA_trans_fam_I"/>
</dbReference>
<dbReference type="PANTHER" id="PTHR43293:SF3">
    <property type="entry name" value="CHOLESTEROL RING-CLEAVING HYDROLASE IPDB SUBUNIT"/>
    <property type="match status" value="1"/>
</dbReference>
<dbReference type="GO" id="GO:0018730">
    <property type="term" value="F:glutaconate CoA-transferase activity"/>
    <property type="evidence" value="ECO:0007669"/>
    <property type="project" value="UniProtKB-EC"/>
</dbReference>
<dbReference type="EC" id="2.8.3.12" evidence="1"/>
<dbReference type="SUPFAM" id="SSF100950">
    <property type="entry name" value="NagB/RpiA/CoA transferase-like"/>
    <property type="match status" value="2"/>
</dbReference>
<reference evidence="1 2" key="1">
    <citation type="submission" date="2023-07" db="EMBL/GenBank/DDBJ databases">
        <title>Genomic Encyclopedia of Type Strains, Phase IV (KMG-IV): sequencing the most valuable type-strain genomes for metagenomic binning, comparative biology and taxonomic classification.</title>
        <authorList>
            <person name="Goeker M."/>
        </authorList>
    </citation>
    <scope>NUCLEOTIDE SEQUENCE [LARGE SCALE GENOMIC DNA]</scope>
    <source>
        <strain evidence="1 2">DSM 19619</strain>
    </source>
</reference>
<sequence length="604" mass="63179">MPSSLAKPNRPVFTDLDGLAAMAGEGDAFGVGGHHFARLPLALLRAIARRGTLDLHYVSWAGGLPLELLLEAGAVAEIDICFSSLDIFGLPPRFRRAAETGAVPVRDWTALAMIQALRAAQQNLPSLPFQLPEGSDMAARIPGARLAVDPITGDPVGAAPALRLDTVVLHAQRADASGNVQILGPRALDLAMVGAARRVLVTVEEIVPVGVLAAAGRQSVLTRNQVSAIACVPGGAWPASCLPFYVTDYAALAAAFAAPDTRLEAAFAPPETGVPQHLRQAAGVTAATVAALAAPAVHPEGGSPSVDEIMAVSLAGLLGDDSVASAGAVSPLANVAYRLAKATHAPDMIIATMSCGHLDIAPSPMLLSLIETLDGETAAAHAGGDDTYSTYYQAGAVTHEIVAAAQVDRLGRANTLELVKPGGGTVRLPGQGGMADVANMHRDYILYVPRHSPLSLVERVTVASSARGLLTPAERWPHGYRTGHAAVLTDLCVFRLDPATCELIVLSTMPGVTRERIVEATGFPVAFDPHCSIVPPPKPEALDMLRRRIDPLGLRRLEFVSARERGALIAEILAADRQAVDECIARQRMRAPDGARDRQDGSPP</sequence>
<dbReference type="SMART" id="SM00882">
    <property type="entry name" value="CoA_trans"/>
    <property type="match status" value="2"/>
</dbReference>
<dbReference type="Proteomes" id="UP001242480">
    <property type="component" value="Unassembled WGS sequence"/>
</dbReference>
<dbReference type="Gene3D" id="3.40.1080.10">
    <property type="entry name" value="Glutaconate Coenzyme A-transferase"/>
    <property type="match status" value="2"/>
</dbReference>
<dbReference type="InterPro" id="IPR037171">
    <property type="entry name" value="NagB/RpiA_transferase-like"/>
</dbReference>
<name>A0ABU0JKK3_9HYPH</name>
<proteinExistence type="predicted"/>
<protein>
    <submittedName>
        <fullName evidence="1">Glutaconate CoA-transferase subunit A</fullName>
        <ecNumber evidence="1">2.8.3.12</ecNumber>
    </submittedName>
</protein>
<organism evidence="1 2">
    <name type="scientific">Labrys wisconsinensis</name>
    <dbReference type="NCBI Taxonomy" id="425677"/>
    <lineage>
        <taxon>Bacteria</taxon>
        <taxon>Pseudomonadati</taxon>
        <taxon>Pseudomonadota</taxon>
        <taxon>Alphaproteobacteria</taxon>
        <taxon>Hyphomicrobiales</taxon>
        <taxon>Xanthobacteraceae</taxon>
        <taxon>Labrys</taxon>
    </lineage>
</organism>
<accession>A0ABU0JKK3</accession>
<dbReference type="EMBL" id="JAUSVX010000020">
    <property type="protein sequence ID" value="MDQ0474120.1"/>
    <property type="molecule type" value="Genomic_DNA"/>
</dbReference>
<keyword evidence="2" id="KW-1185">Reference proteome</keyword>
<evidence type="ECO:0000313" key="1">
    <source>
        <dbReference type="EMBL" id="MDQ0474120.1"/>
    </source>
</evidence>
<gene>
    <name evidence="1" type="ORF">QO011_007159</name>
</gene>
<dbReference type="RefSeq" id="WP_307283206.1">
    <property type="nucleotide sequence ID" value="NZ_JAUSVX010000020.1"/>
</dbReference>